<organism evidence="1 2">
    <name type="scientific">Solea senegalensis</name>
    <name type="common">Senegalese sole</name>
    <dbReference type="NCBI Taxonomy" id="28829"/>
    <lineage>
        <taxon>Eukaryota</taxon>
        <taxon>Metazoa</taxon>
        <taxon>Chordata</taxon>
        <taxon>Craniata</taxon>
        <taxon>Vertebrata</taxon>
        <taxon>Euteleostomi</taxon>
        <taxon>Actinopterygii</taxon>
        <taxon>Neopterygii</taxon>
        <taxon>Teleostei</taxon>
        <taxon>Neoteleostei</taxon>
        <taxon>Acanthomorphata</taxon>
        <taxon>Carangaria</taxon>
        <taxon>Pleuronectiformes</taxon>
        <taxon>Pleuronectoidei</taxon>
        <taxon>Soleidae</taxon>
        <taxon>Solea</taxon>
    </lineage>
</organism>
<protein>
    <submittedName>
        <fullName evidence="1">Uncharacterized protein</fullName>
    </submittedName>
</protein>
<evidence type="ECO:0000313" key="2">
    <source>
        <dbReference type="Proteomes" id="UP000693946"/>
    </source>
</evidence>
<dbReference type="AlphaFoldDB" id="A0AAV6S722"/>
<comment type="caution">
    <text evidence="1">The sequence shown here is derived from an EMBL/GenBank/DDBJ whole genome shotgun (WGS) entry which is preliminary data.</text>
</comment>
<evidence type="ECO:0000313" key="1">
    <source>
        <dbReference type="EMBL" id="KAG7513566.1"/>
    </source>
</evidence>
<proteinExistence type="predicted"/>
<dbReference type="Proteomes" id="UP000693946">
    <property type="component" value="Linkage Group LG14"/>
</dbReference>
<keyword evidence="2" id="KW-1185">Reference proteome</keyword>
<accession>A0AAV6S722</accession>
<name>A0AAV6S722_SOLSE</name>
<dbReference type="EMBL" id="JAGKHQ010000006">
    <property type="protein sequence ID" value="KAG7513566.1"/>
    <property type="molecule type" value="Genomic_DNA"/>
</dbReference>
<reference evidence="1 2" key="1">
    <citation type="journal article" date="2021" name="Sci. Rep.">
        <title>Chromosome anchoring in Senegalese sole (Solea senegalensis) reveals sex-associated markers and genome rearrangements in flatfish.</title>
        <authorList>
            <person name="Guerrero-Cozar I."/>
            <person name="Gomez-Garrido J."/>
            <person name="Berbel C."/>
            <person name="Martinez-Blanch J.F."/>
            <person name="Alioto T."/>
            <person name="Claros M.G."/>
            <person name="Gagnaire P.A."/>
            <person name="Manchado M."/>
        </authorList>
    </citation>
    <scope>NUCLEOTIDE SEQUENCE [LARGE SCALE GENOMIC DNA]</scope>
    <source>
        <strain evidence="1">Sse05_10M</strain>
    </source>
</reference>
<gene>
    <name evidence="1" type="ORF">JOB18_011353</name>
</gene>
<sequence>MSAWERLGAQAISYPVPSLVVTPPLFKVKEVNVPPQPSALALLWTNRRLKRTRSGQSQTRVCSVPWTKTDDDDDDHGLEVCPALCDCRCKLFFSTLTQKTTVSFSDCFHVNFASFSSSFAGRVQSQRKGALFQGF</sequence>